<dbReference type="SUPFAM" id="SSF48317">
    <property type="entry name" value="Acid phosphatase/Vanadium-dependent haloperoxidase"/>
    <property type="match status" value="1"/>
</dbReference>
<reference evidence="3" key="1">
    <citation type="submission" date="2021-02" db="EMBL/GenBank/DDBJ databases">
        <authorList>
            <person name="Nowell W R."/>
        </authorList>
    </citation>
    <scope>NUCLEOTIDE SEQUENCE</scope>
</reference>
<feature type="transmembrane region" description="Helical" evidence="1">
    <location>
        <begin position="59"/>
        <end position="80"/>
    </location>
</feature>
<dbReference type="InterPro" id="IPR000326">
    <property type="entry name" value="PAP2/HPO"/>
</dbReference>
<evidence type="ECO:0000313" key="3">
    <source>
        <dbReference type="EMBL" id="CAF3824666.1"/>
    </source>
</evidence>
<evidence type="ECO:0000313" key="4">
    <source>
        <dbReference type="Proteomes" id="UP000681720"/>
    </source>
</evidence>
<dbReference type="Pfam" id="PF01569">
    <property type="entry name" value="PAP2"/>
    <property type="match status" value="1"/>
</dbReference>
<feature type="transmembrane region" description="Helical" evidence="1">
    <location>
        <begin position="87"/>
        <end position="107"/>
    </location>
</feature>
<evidence type="ECO:0000259" key="2">
    <source>
        <dbReference type="Pfam" id="PF01569"/>
    </source>
</evidence>
<feature type="transmembrane region" description="Helical" evidence="1">
    <location>
        <begin position="113"/>
        <end position="137"/>
    </location>
</feature>
<gene>
    <name evidence="3" type="ORF">GIL414_LOCUS2432</name>
</gene>
<evidence type="ECO:0000256" key="1">
    <source>
        <dbReference type="SAM" id="Phobius"/>
    </source>
</evidence>
<dbReference type="Gene3D" id="1.20.144.10">
    <property type="entry name" value="Phosphatidic acid phosphatase type 2/haloperoxidase"/>
    <property type="match status" value="1"/>
</dbReference>
<keyword evidence="1" id="KW-1133">Transmembrane helix</keyword>
<dbReference type="Proteomes" id="UP000681720">
    <property type="component" value="Unassembled WGS sequence"/>
</dbReference>
<dbReference type="EMBL" id="CAJOBJ010000469">
    <property type="protein sequence ID" value="CAF3824666.1"/>
    <property type="molecule type" value="Genomic_DNA"/>
</dbReference>
<protein>
    <recommendedName>
        <fullName evidence="2">Phosphatidic acid phosphatase type 2/haloperoxidase domain-containing protein</fullName>
    </recommendedName>
</protein>
<comment type="caution">
    <text evidence="3">The sequence shown here is derived from an EMBL/GenBank/DDBJ whole genome shotgun (WGS) entry which is preliminary data.</text>
</comment>
<feature type="domain" description="Phosphatidic acid phosphatase type 2/haloperoxidase" evidence="2">
    <location>
        <begin position="71"/>
        <end position="141"/>
    </location>
</feature>
<keyword evidence="1" id="KW-0812">Transmembrane</keyword>
<name>A0A8S2JVP5_9BILA</name>
<dbReference type="AlphaFoldDB" id="A0A8S2JVP5"/>
<dbReference type="InterPro" id="IPR036938">
    <property type="entry name" value="PAP2/HPO_sf"/>
</dbReference>
<organism evidence="3 4">
    <name type="scientific">Rotaria magnacalcarata</name>
    <dbReference type="NCBI Taxonomy" id="392030"/>
    <lineage>
        <taxon>Eukaryota</taxon>
        <taxon>Metazoa</taxon>
        <taxon>Spiralia</taxon>
        <taxon>Gnathifera</taxon>
        <taxon>Rotifera</taxon>
        <taxon>Eurotatoria</taxon>
        <taxon>Bdelloidea</taxon>
        <taxon>Philodinida</taxon>
        <taxon>Philodinidae</taxon>
        <taxon>Rotaria</taxon>
    </lineage>
</organism>
<sequence>MPPIQLPILNSSSDVLNNITPNYQHLVNFPKPDFLAERTYRPLSLTFIEYLDGDNVGFILAWFSMLPFIYIVALCTLIIFRRDIQTIMYFGGFVISVQSIAAILVAYSRVYLYYHTIAQVVVGSFIGTILGGLWYYFINYQFIKYVSFIIDQPLAKYFLIRDYSSIPNIIQFQYDSECAEAKRCRARYVNFSRDSIMLTNIP</sequence>
<accession>A0A8S2JVP5</accession>
<keyword evidence="1" id="KW-0472">Membrane</keyword>
<proteinExistence type="predicted"/>